<accession>A0A5C1A6H5</accession>
<reference evidence="2" key="1">
    <citation type="submission" date="2019-08" db="EMBL/GenBank/DDBJ databases">
        <title>Limnoglobus roseus gen. nov., sp. nov., a novel freshwater planctomycete with a giant genome from the family Gemmataceae.</title>
        <authorList>
            <person name="Kulichevskaya I.S."/>
            <person name="Naumoff D.G."/>
            <person name="Miroshnikov K."/>
            <person name="Ivanova A."/>
            <person name="Philippov D.A."/>
            <person name="Hakobyan A."/>
            <person name="Rijpstra I.C."/>
            <person name="Sinninghe Damste J.S."/>
            <person name="Liesack W."/>
            <person name="Dedysh S.N."/>
        </authorList>
    </citation>
    <scope>NUCLEOTIDE SEQUENCE [LARGE SCALE GENOMIC DNA]</scope>
    <source>
        <strain evidence="2">PX52</strain>
    </source>
</reference>
<evidence type="ECO:0000313" key="2">
    <source>
        <dbReference type="Proteomes" id="UP000324974"/>
    </source>
</evidence>
<sequence>MTNFDPHTVTDAILRTTADQLEADEVYQRSLALAQAVQDLHGVAHESPRWSNLWDQAARSSSGVLLNFAQGCSKLKGHTQSDWLCARGELGELIATLTLAIPLKHLKDDAKELYRLLDSRIVGLAAKPNEKWSRWN</sequence>
<evidence type="ECO:0000313" key="1">
    <source>
        <dbReference type="EMBL" id="QEL13863.1"/>
    </source>
</evidence>
<dbReference type="Proteomes" id="UP000324974">
    <property type="component" value="Chromosome"/>
</dbReference>
<gene>
    <name evidence="1" type="ORF">PX52LOC_00721</name>
</gene>
<keyword evidence="2" id="KW-1185">Reference proteome</keyword>
<dbReference type="InterPro" id="IPR036583">
    <property type="entry name" value="23S_rRNA_IVS_sf"/>
</dbReference>
<name>A0A5C1A6H5_9BACT</name>
<dbReference type="SUPFAM" id="SSF158446">
    <property type="entry name" value="IVS-encoded protein-like"/>
    <property type="match status" value="1"/>
</dbReference>
<dbReference type="InterPro" id="IPR012657">
    <property type="entry name" value="23S_rRNA-intervening_sequence"/>
</dbReference>
<dbReference type="NCBIfam" id="TIGR02436">
    <property type="entry name" value="four helix bundle protein"/>
    <property type="match status" value="1"/>
</dbReference>
<dbReference type="AlphaFoldDB" id="A0A5C1A6H5"/>
<dbReference type="Gene3D" id="1.20.1440.60">
    <property type="entry name" value="23S rRNA-intervening sequence"/>
    <property type="match status" value="1"/>
</dbReference>
<dbReference type="EMBL" id="CP042425">
    <property type="protein sequence ID" value="QEL13863.1"/>
    <property type="molecule type" value="Genomic_DNA"/>
</dbReference>
<evidence type="ECO:0008006" key="3">
    <source>
        <dbReference type="Google" id="ProtNLM"/>
    </source>
</evidence>
<organism evidence="1 2">
    <name type="scientific">Limnoglobus roseus</name>
    <dbReference type="NCBI Taxonomy" id="2598579"/>
    <lineage>
        <taxon>Bacteria</taxon>
        <taxon>Pseudomonadati</taxon>
        <taxon>Planctomycetota</taxon>
        <taxon>Planctomycetia</taxon>
        <taxon>Gemmatales</taxon>
        <taxon>Gemmataceae</taxon>
        <taxon>Limnoglobus</taxon>
    </lineage>
</organism>
<proteinExistence type="predicted"/>
<protein>
    <recommendedName>
        <fullName evidence="3">Four helix bundle protein</fullName>
    </recommendedName>
</protein>
<dbReference type="RefSeq" id="WP_149108797.1">
    <property type="nucleotide sequence ID" value="NZ_CP042425.1"/>
</dbReference>
<dbReference type="KEGG" id="lrs:PX52LOC_00721"/>